<organism evidence="2 3">
    <name type="scientific">Candidatus Faecenecus gallistercoris</name>
    <dbReference type="NCBI Taxonomy" id="2840793"/>
    <lineage>
        <taxon>Bacteria</taxon>
        <taxon>Bacillati</taxon>
        <taxon>Bacillota</taxon>
        <taxon>Bacillota incertae sedis</taxon>
        <taxon>Candidatus Faecenecus</taxon>
    </lineage>
</organism>
<keyword evidence="1" id="KW-0472">Membrane</keyword>
<accession>A0A9D0YZL0</accession>
<dbReference type="AlphaFoldDB" id="A0A9D0YZL0"/>
<keyword evidence="1" id="KW-0812">Transmembrane</keyword>
<evidence type="ECO:0000313" key="3">
    <source>
        <dbReference type="Proteomes" id="UP000886725"/>
    </source>
</evidence>
<comment type="caution">
    <text evidence="2">The sequence shown here is derived from an EMBL/GenBank/DDBJ whole genome shotgun (WGS) entry which is preliminary data.</text>
</comment>
<evidence type="ECO:0008006" key="4">
    <source>
        <dbReference type="Google" id="ProtNLM"/>
    </source>
</evidence>
<sequence length="133" mass="14950">MIVLIIVLYIVFKIGLAKVFQKAGKKWFWAFIPIADLWVWIELSDSSGAVIFGPVFLVWLYSCIISFPFLGIFLIILALFIGVMLLGHWFKIHFIIARKFGGGTLLGLGLIFLPFIVIPILGFSSQPFVSSLQ</sequence>
<feature type="transmembrane region" description="Helical" evidence="1">
    <location>
        <begin position="73"/>
        <end position="90"/>
    </location>
</feature>
<keyword evidence="1" id="KW-1133">Transmembrane helix</keyword>
<evidence type="ECO:0000313" key="2">
    <source>
        <dbReference type="EMBL" id="HIQ64719.1"/>
    </source>
</evidence>
<protein>
    <recommendedName>
        <fullName evidence="4">Signal peptidase I</fullName>
    </recommendedName>
</protein>
<proteinExistence type="predicted"/>
<evidence type="ECO:0000256" key="1">
    <source>
        <dbReference type="SAM" id="Phobius"/>
    </source>
</evidence>
<name>A0A9D0YZL0_9FIRM</name>
<reference evidence="2" key="2">
    <citation type="journal article" date="2021" name="PeerJ">
        <title>Extensive microbial diversity within the chicken gut microbiome revealed by metagenomics and culture.</title>
        <authorList>
            <person name="Gilroy R."/>
            <person name="Ravi A."/>
            <person name="Getino M."/>
            <person name="Pursley I."/>
            <person name="Horton D.L."/>
            <person name="Alikhan N.F."/>
            <person name="Baker D."/>
            <person name="Gharbi K."/>
            <person name="Hall N."/>
            <person name="Watson M."/>
            <person name="Adriaenssens E.M."/>
            <person name="Foster-Nyarko E."/>
            <person name="Jarju S."/>
            <person name="Secka A."/>
            <person name="Antonio M."/>
            <person name="Oren A."/>
            <person name="Chaudhuri R.R."/>
            <person name="La Ragione R."/>
            <person name="Hildebrand F."/>
            <person name="Pallen M.J."/>
        </authorList>
    </citation>
    <scope>NUCLEOTIDE SEQUENCE</scope>
    <source>
        <strain evidence="2">CHK165-10780</strain>
    </source>
</reference>
<dbReference type="EMBL" id="DVFU01000064">
    <property type="protein sequence ID" value="HIQ64719.1"/>
    <property type="molecule type" value="Genomic_DNA"/>
</dbReference>
<dbReference type="Proteomes" id="UP000886725">
    <property type="component" value="Unassembled WGS sequence"/>
</dbReference>
<feature type="transmembrane region" description="Helical" evidence="1">
    <location>
        <begin position="102"/>
        <end position="123"/>
    </location>
</feature>
<gene>
    <name evidence="2" type="ORF">IAC85_03170</name>
</gene>
<reference evidence="2" key="1">
    <citation type="submission" date="2020-10" db="EMBL/GenBank/DDBJ databases">
        <authorList>
            <person name="Gilroy R."/>
        </authorList>
    </citation>
    <scope>NUCLEOTIDE SEQUENCE</scope>
    <source>
        <strain evidence="2">CHK165-10780</strain>
    </source>
</reference>